<dbReference type="SUPFAM" id="SSF56219">
    <property type="entry name" value="DNase I-like"/>
    <property type="match status" value="1"/>
</dbReference>
<dbReference type="HOGENOM" id="CLU_1391597_0_0_1"/>
<reference evidence="2 4" key="2">
    <citation type="journal article" date="2013" name="Nature">
        <title>Insights into bilaterian evolution from three spiralian genomes.</title>
        <authorList>
            <person name="Simakov O."/>
            <person name="Marletaz F."/>
            <person name="Cho S.J."/>
            <person name="Edsinger-Gonzales E."/>
            <person name="Havlak P."/>
            <person name="Hellsten U."/>
            <person name="Kuo D.H."/>
            <person name="Larsson T."/>
            <person name="Lv J."/>
            <person name="Arendt D."/>
            <person name="Savage R."/>
            <person name="Osoegawa K."/>
            <person name="de Jong P."/>
            <person name="Grimwood J."/>
            <person name="Chapman J.A."/>
            <person name="Shapiro H."/>
            <person name="Aerts A."/>
            <person name="Otillar R.P."/>
            <person name="Terry A.Y."/>
            <person name="Boore J.L."/>
            <person name="Grigoriev I.V."/>
            <person name="Lindberg D.R."/>
            <person name="Seaver E.C."/>
            <person name="Weisblat D.A."/>
            <person name="Putnam N.H."/>
            <person name="Rokhsar D.S."/>
        </authorList>
    </citation>
    <scope>NUCLEOTIDE SEQUENCE</scope>
</reference>
<evidence type="ECO:0000259" key="1">
    <source>
        <dbReference type="Pfam" id="PF14529"/>
    </source>
</evidence>
<dbReference type="EnsemblMetazoa" id="HelroT169168">
    <property type="protein sequence ID" value="HelroP169168"/>
    <property type="gene ID" value="HelroG169168"/>
</dbReference>
<dbReference type="InParanoid" id="T1F1I6"/>
<dbReference type="GO" id="GO:0003824">
    <property type="term" value="F:catalytic activity"/>
    <property type="evidence" value="ECO:0007669"/>
    <property type="project" value="InterPro"/>
</dbReference>
<dbReference type="PANTHER" id="PTHR33776:SF3">
    <property type="entry name" value="PHD-TYPE DOMAIN-CONTAINING PROTEIN"/>
    <property type="match status" value="1"/>
</dbReference>
<evidence type="ECO:0000313" key="2">
    <source>
        <dbReference type="EMBL" id="ESO08356.1"/>
    </source>
</evidence>
<dbReference type="AlphaFoldDB" id="T1F1I6"/>
<dbReference type="Gene3D" id="3.60.10.10">
    <property type="entry name" value="Endonuclease/exonuclease/phosphatase"/>
    <property type="match status" value="1"/>
</dbReference>
<keyword evidence="4" id="KW-1185">Reference proteome</keyword>
<accession>T1F1I6</accession>
<dbReference type="KEGG" id="hro:HELRODRAFT_169168"/>
<sequence length="196" mass="22017">MASFFYELISVLECVTIISSRILLAGDFNIHMEGSNNPNVVDLRKVLEMFQLINHIDEPTHIIGGTLDLIVTSHNIAVSEAKVYPSGIYSDHGLVQSIHILSIKISFYLDIHRMADDLPLRISILDADSISLSLVSEDVKYNCAYCGKVRLDQVQLKCGHRICSYCFKLNVNLDIEAINCPKEENCDHSLVNEVEH</sequence>
<name>T1F1I6_HELRO</name>
<proteinExistence type="predicted"/>
<dbReference type="Pfam" id="PF14529">
    <property type="entry name" value="Exo_endo_phos_2"/>
    <property type="match status" value="1"/>
</dbReference>
<dbReference type="CTD" id="20202686"/>
<dbReference type="Proteomes" id="UP000015101">
    <property type="component" value="Unassembled WGS sequence"/>
</dbReference>
<evidence type="ECO:0000313" key="4">
    <source>
        <dbReference type="Proteomes" id="UP000015101"/>
    </source>
</evidence>
<protein>
    <recommendedName>
        <fullName evidence="1">Endonuclease/exonuclease/phosphatase domain-containing protein</fullName>
    </recommendedName>
</protein>
<dbReference type="Gene3D" id="3.30.40.10">
    <property type="entry name" value="Zinc/RING finger domain, C3HC4 (zinc finger)"/>
    <property type="match status" value="1"/>
</dbReference>
<dbReference type="SUPFAM" id="SSF57850">
    <property type="entry name" value="RING/U-box"/>
    <property type="match status" value="1"/>
</dbReference>
<dbReference type="PANTHER" id="PTHR33776">
    <property type="entry name" value="ENDO/EXONUCLEASE/PHOSPHATASE DOMAIN-CONTAINING PROTEIN"/>
    <property type="match status" value="1"/>
</dbReference>
<dbReference type="InterPro" id="IPR036691">
    <property type="entry name" value="Endo/exonu/phosph_ase_sf"/>
</dbReference>
<dbReference type="EMBL" id="AMQM01003203">
    <property type="status" value="NOT_ANNOTATED_CDS"/>
    <property type="molecule type" value="Genomic_DNA"/>
</dbReference>
<dbReference type="OrthoDB" id="419189at2759"/>
<evidence type="ECO:0000313" key="3">
    <source>
        <dbReference type="EnsemblMetazoa" id="HelroP169168"/>
    </source>
</evidence>
<dbReference type="EMBL" id="KB096080">
    <property type="protein sequence ID" value="ESO08356.1"/>
    <property type="molecule type" value="Genomic_DNA"/>
</dbReference>
<dbReference type="InterPro" id="IPR013083">
    <property type="entry name" value="Znf_RING/FYVE/PHD"/>
</dbReference>
<reference evidence="4" key="1">
    <citation type="submission" date="2012-12" db="EMBL/GenBank/DDBJ databases">
        <authorList>
            <person name="Hellsten U."/>
            <person name="Grimwood J."/>
            <person name="Chapman J.A."/>
            <person name="Shapiro H."/>
            <person name="Aerts A."/>
            <person name="Otillar R.P."/>
            <person name="Terry A.Y."/>
            <person name="Boore J.L."/>
            <person name="Simakov O."/>
            <person name="Marletaz F."/>
            <person name="Cho S.-J."/>
            <person name="Edsinger-Gonzales E."/>
            <person name="Havlak P."/>
            <person name="Kuo D.-H."/>
            <person name="Larsson T."/>
            <person name="Lv J."/>
            <person name="Arendt D."/>
            <person name="Savage R."/>
            <person name="Osoegawa K."/>
            <person name="de Jong P."/>
            <person name="Lindberg D.R."/>
            <person name="Seaver E.C."/>
            <person name="Weisblat D.A."/>
            <person name="Putnam N.H."/>
            <person name="Grigoriev I.V."/>
            <person name="Rokhsar D.S."/>
        </authorList>
    </citation>
    <scope>NUCLEOTIDE SEQUENCE</scope>
</reference>
<reference evidence="3" key="3">
    <citation type="submission" date="2015-06" db="UniProtKB">
        <authorList>
            <consortium name="EnsemblMetazoa"/>
        </authorList>
    </citation>
    <scope>IDENTIFICATION</scope>
</reference>
<dbReference type="RefSeq" id="XP_009013286.1">
    <property type="nucleotide sequence ID" value="XM_009015038.1"/>
</dbReference>
<feature type="domain" description="Endonuclease/exonuclease/phosphatase" evidence="1">
    <location>
        <begin position="20"/>
        <end position="94"/>
    </location>
</feature>
<gene>
    <name evidence="3" type="primary">20202686</name>
    <name evidence="2" type="ORF">HELRODRAFT_169168</name>
</gene>
<dbReference type="GeneID" id="20202686"/>
<organism evidence="3 4">
    <name type="scientific">Helobdella robusta</name>
    <name type="common">Californian leech</name>
    <dbReference type="NCBI Taxonomy" id="6412"/>
    <lineage>
        <taxon>Eukaryota</taxon>
        <taxon>Metazoa</taxon>
        <taxon>Spiralia</taxon>
        <taxon>Lophotrochozoa</taxon>
        <taxon>Annelida</taxon>
        <taxon>Clitellata</taxon>
        <taxon>Hirudinea</taxon>
        <taxon>Rhynchobdellida</taxon>
        <taxon>Glossiphoniidae</taxon>
        <taxon>Helobdella</taxon>
    </lineage>
</organism>
<dbReference type="InterPro" id="IPR005135">
    <property type="entry name" value="Endo/exonuclease/phosphatase"/>
</dbReference>